<dbReference type="Proteomes" id="UP000815325">
    <property type="component" value="Unassembled WGS sequence"/>
</dbReference>
<keyword evidence="3" id="KW-1185">Reference proteome</keyword>
<organism evidence="2 3">
    <name type="scientific">Dunaliella salina</name>
    <name type="common">Green alga</name>
    <name type="synonym">Protococcus salinus</name>
    <dbReference type="NCBI Taxonomy" id="3046"/>
    <lineage>
        <taxon>Eukaryota</taxon>
        <taxon>Viridiplantae</taxon>
        <taxon>Chlorophyta</taxon>
        <taxon>core chlorophytes</taxon>
        <taxon>Chlorophyceae</taxon>
        <taxon>CS clade</taxon>
        <taxon>Chlamydomonadales</taxon>
        <taxon>Dunaliellaceae</taxon>
        <taxon>Dunaliella</taxon>
    </lineage>
</organism>
<keyword evidence="1" id="KW-0732">Signal</keyword>
<gene>
    <name evidence="2" type="ORF">DUNSADRAFT_10238</name>
</gene>
<sequence>MTSSLMLLPASLMLHTDAGPASLLHVVATEALDACIDASGGAAMSQHIDDHFAQALTQAAGGAEQAQRLLQCVRAAERHAAAEHQVQEQQQQQQQQPLDDTFEPATAAVLFGVASGLDDQGHAAMQALLQAQPSLVFWRLCLRAYACLQGVCLA</sequence>
<evidence type="ECO:0000313" key="3">
    <source>
        <dbReference type="Proteomes" id="UP000815325"/>
    </source>
</evidence>
<reference evidence="2" key="1">
    <citation type="submission" date="2017-08" db="EMBL/GenBank/DDBJ databases">
        <authorList>
            <person name="Polle J.E."/>
            <person name="Barry K."/>
            <person name="Cushman J."/>
            <person name="Schmutz J."/>
            <person name="Tran D."/>
            <person name="Hathwaick L.T."/>
            <person name="Yim W.C."/>
            <person name="Jenkins J."/>
            <person name="Mckie-Krisberg Z.M."/>
            <person name="Prochnik S."/>
            <person name="Lindquist E."/>
            <person name="Dockter R.B."/>
            <person name="Adam C."/>
            <person name="Molina H."/>
            <person name="Bunkerborg J."/>
            <person name="Jin E."/>
            <person name="Buchheim M."/>
            <person name="Magnuson J."/>
        </authorList>
    </citation>
    <scope>NUCLEOTIDE SEQUENCE</scope>
    <source>
        <strain evidence="2">CCAP 19/18</strain>
    </source>
</reference>
<feature type="signal peptide" evidence="1">
    <location>
        <begin position="1"/>
        <end position="18"/>
    </location>
</feature>
<accession>A0ABQ7GFQ8</accession>
<comment type="caution">
    <text evidence="2">The sequence shown here is derived from an EMBL/GenBank/DDBJ whole genome shotgun (WGS) entry which is preliminary data.</text>
</comment>
<protein>
    <submittedName>
        <fullName evidence="2">Uncharacterized protein</fullName>
    </submittedName>
</protein>
<evidence type="ECO:0000313" key="2">
    <source>
        <dbReference type="EMBL" id="KAF5833448.1"/>
    </source>
</evidence>
<evidence type="ECO:0000256" key="1">
    <source>
        <dbReference type="SAM" id="SignalP"/>
    </source>
</evidence>
<proteinExistence type="predicted"/>
<feature type="chain" id="PRO_5045751007" evidence="1">
    <location>
        <begin position="19"/>
        <end position="154"/>
    </location>
</feature>
<dbReference type="EMBL" id="MU069810">
    <property type="protein sequence ID" value="KAF5833448.1"/>
    <property type="molecule type" value="Genomic_DNA"/>
</dbReference>
<name>A0ABQ7GFQ8_DUNSA</name>